<sequence length="48" mass="5577">NPPIINQPKSNQPPSNIVNDYPKVEYLMDMEDICIHEPLIEDDSFSEF</sequence>
<evidence type="ECO:0000313" key="1">
    <source>
        <dbReference type="EMBL" id="CAG8757155.1"/>
    </source>
</evidence>
<gene>
    <name evidence="1" type="ORF">SPELUC_LOCUS14882</name>
</gene>
<comment type="caution">
    <text evidence="1">The sequence shown here is derived from an EMBL/GenBank/DDBJ whole genome shotgun (WGS) entry which is preliminary data.</text>
</comment>
<keyword evidence="2" id="KW-1185">Reference proteome</keyword>
<name>A0ACA9QMM8_9GLOM</name>
<proteinExistence type="predicted"/>
<dbReference type="EMBL" id="CAJVPW010046184">
    <property type="protein sequence ID" value="CAG8757155.1"/>
    <property type="molecule type" value="Genomic_DNA"/>
</dbReference>
<feature type="non-terminal residue" evidence="1">
    <location>
        <position position="1"/>
    </location>
</feature>
<accession>A0ACA9QMM8</accession>
<evidence type="ECO:0000313" key="2">
    <source>
        <dbReference type="Proteomes" id="UP000789366"/>
    </source>
</evidence>
<organism evidence="1 2">
    <name type="scientific">Cetraspora pellucida</name>
    <dbReference type="NCBI Taxonomy" id="1433469"/>
    <lineage>
        <taxon>Eukaryota</taxon>
        <taxon>Fungi</taxon>
        <taxon>Fungi incertae sedis</taxon>
        <taxon>Mucoromycota</taxon>
        <taxon>Glomeromycotina</taxon>
        <taxon>Glomeromycetes</taxon>
        <taxon>Diversisporales</taxon>
        <taxon>Gigasporaceae</taxon>
        <taxon>Cetraspora</taxon>
    </lineage>
</organism>
<reference evidence="1" key="1">
    <citation type="submission" date="2021-06" db="EMBL/GenBank/DDBJ databases">
        <authorList>
            <person name="Kallberg Y."/>
            <person name="Tangrot J."/>
            <person name="Rosling A."/>
        </authorList>
    </citation>
    <scope>NUCLEOTIDE SEQUENCE</scope>
    <source>
        <strain evidence="1">28 12/20/2015</strain>
    </source>
</reference>
<protein>
    <submittedName>
        <fullName evidence="1">6682_t:CDS:1</fullName>
    </submittedName>
</protein>
<dbReference type="Proteomes" id="UP000789366">
    <property type="component" value="Unassembled WGS sequence"/>
</dbReference>